<gene>
    <name evidence="1" type="ORF">J2S34_000312</name>
</gene>
<evidence type="ECO:0000313" key="1">
    <source>
        <dbReference type="EMBL" id="MCP1997890.1"/>
    </source>
</evidence>
<sequence length="46" mass="5210">MALLHYPIEGLRQSVTYDGGIDLRLSRNGRSGSLEHRTRKWEPVSG</sequence>
<dbReference type="Proteomes" id="UP001205486">
    <property type="component" value="Unassembled WGS sequence"/>
</dbReference>
<accession>A0ACC6ADJ6</accession>
<reference evidence="1" key="1">
    <citation type="submission" date="2022-03" db="EMBL/GenBank/DDBJ databases">
        <title>Interactions between chemoautotrophic and heterotrophic bacteria.</title>
        <authorList>
            <person name="Santoro A."/>
        </authorList>
    </citation>
    <scope>NUCLEOTIDE SEQUENCE</scope>
    <source>
        <strain evidence="1">Nb-106</strain>
    </source>
</reference>
<name>A0ACC6ADJ6_NITWI</name>
<organism evidence="1 2">
    <name type="scientific">Nitrobacter winogradskyi</name>
    <name type="common">Nitrobacter agilis</name>
    <dbReference type="NCBI Taxonomy" id="913"/>
    <lineage>
        <taxon>Bacteria</taxon>
        <taxon>Pseudomonadati</taxon>
        <taxon>Pseudomonadota</taxon>
        <taxon>Alphaproteobacteria</taxon>
        <taxon>Hyphomicrobiales</taxon>
        <taxon>Nitrobacteraceae</taxon>
        <taxon>Nitrobacter</taxon>
    </lineage>
</organism>
<dbReference type="EMBL" id="JALJZS010000001">
    <property type="protein sequence ID" value="MCP1997890.1"/>
    <property type="molecule type" value="Genomic_DNA"/>
</dbReference>
<proteinExistence type="predicted"/>
<comment type="caution">
    <text evidence="1">The sequence shown here is derived from an EMBL/GenBank/DDBJ whole genome shotgun (WGS) entry which is preliminary data.</text>
</comment>
<keyword evidence="2" id="KW-1185">Reference proteome</keyword>
<evidence type="ECO:0000313" key="2">
    <source>
        <dbReference type="Proteomes" id="UP001205486"/>
    </source>
</evidence>
<protein>
    <submittedName>
        <fullName evidence="1">Uncharacterized protein</fullName>
    </submittedName>
</protein>